<dbReference type="Pfam" id="PF20725">
    <property type="entry name" value="DUF6832"/>
    <property type="match status" value="1"/>
</dbReference>
<sequence>MYDAAFMPKRLRKIKVFTARPPDSLPIYFHEKLSKANSNPRSIIKLYRRYMKLDDEIDYKWLVRCFCQLGNVFGFNSFWAPRDKQQIHSLPSFKCLVYDLIERREQIQPEMVPRLLYAMAALEYRSYHLLPTLLEHVEANLHRWRLPTACNMALCLALLGVGEDT</sequence>
<dbReference type="OrthoDB" id="429842at2759"/>
<dbReference type="InterPro" id="IPR049235">
    <property type="entry name" value="DUF6832"/>
</dbReference>
<reference evidence="2" key="2">
    <citation type="submission" date="2013-10" db="EMBL/GenBank/DDBJ databases">
        <authorList>
            <person name="Aslett M."/>
        </authorList>
    </citation>
    <scope>NUCLEOTIDE SEQUENCE [LARGE SCALE GENOMIC DNA]</scope>
    <source>
        <strain evidence="2">Houghton</strain>
    </source>
</reference>
<dbReference type="Proteomes" id="UP000030747">
    <property type="component" value="Unassembled WGS sequence"/>
</dbReference>
<evidence type="ECO:0000259" key="1">
    <source>
        <dbReference type="Pfam" id="PF20725"/>
    </source>
</evidence>
<evidence type="ECO:0000313" key="2">
    <source>
        <dbReference type="EMBL" id="CDJ38451.1"/>
    </source>
</evidence>
<name>U6KNQ8_EIMTE</name>
<dbReference type="RefSeq" id="XP_013229289.1">
    <property type="nucleotide sequence ID" value="XM_013373835.1"/>
</dbReference>
<proteinExistence type="predicted"/>
<gene>
    <name evidence="2" type="ORF">ETH_00036110</name>
</gene>
<dbReference type="AlphaFoldDB" id="U6KNQ8"/>
<feature type="non-terminal residue" evidence="2">
    <location>
        <position position="165"/>
    </location>
</feature>
<evidence type="ECO:0000313" key="3">
    <source>
        <dbReference type="Proteomes" id="UP000030747"/>
    </source>
</evidence>
<protein>
    <recommendedName>
        <fullName evidence="1">DUF6832 domain-containing protein</fullName>
    </recommendedName>
</protein>
<dbReference type="VEuPathDB" id="ToxoDB:ETH2_1542600"/>
<keyword evidence="3" id="KW-1185">Reference proteome</keyword>
<dbReference type="GeneID" id="25256263"/>
<organism evidence="2 3">
    <name type="scientific">Eimeria tenella</name>
    <name type="common">Coccidian parasite</name>
    <dbReference type="NCBI Taxonomy" id="5802"/>
    <lineage>
        <taxon>Eukaryota</taxon>
        <taxon>Sar</taxon>
        <taxon>Alveolata</taxon>
        <taxon>Apicomplexa</taxon>
        <taxon>Conoidasida</taxon>
        <taxon>Coccidia</taxon>
        <taxon>Eucoccidiorida</taxon>
        <taxon>Eimeriorina</taxon>
        <taxon>Eimeriidae</taxon>
        <taxon>Eimeria</taxon>
    </lineage>
</organism>
<accession>U6KNQ8</accession>
<dbReference type="EMBL" id="HG673901">
    <property type="protein sequence ID" value="CDJ38451.1"/>
    <property type="molecule type" value="Genomic_DNA"/>
</dbReference>
<feature type="domain" description="DUF6832" evidence="1">
    <location>
        <begin position="2"/>
        <end position="162"/>
    </location>
</feature>
<reference evidence="2" key="1">
    <citation type="submission" date="2013-10" db="EMBL/GenBank/DDBJ databases">
        <title>Genomic analysis of the causative agents of coccidiosis in chickens.</title>
        <authorList>
            <person name="Reid A.J."/>
            <person name="Blake D."/>
            <person name="Billington K."/>
            <person name="Browne H."/>
            <person name="Dunn M."/>
            <person name="Hung S."/>
            <person name="Kawahara F."/>
            <person name="Miranda-Saavedra D."/>
            <person name="Mourier T."/>
            <person name="Nagra H."/>
            <person name="Otto T.D."/>
            <person name="Rawlings N."/>
            <person name="Sanchez A."/>
            <person name="Sanders M."/>
            <person name="Subramaniam C."/>
            <person name="Tay Y."/>
            <person name="Dear P."/>
            <person name="Doerig C."/>
            <person name="Gruber A."/>
            <person name="Parkinson J."/>
            <person name="Shirley M."/>
            <person name="Wan K.L."/>
            <person name="Berriman M."/>
            <person name="Tomley F."/>
            <person name="Pain A."/>
        </authorList>
    </citation>
    <scope>NUCLEOTIDE SEQUENCE [LARGE SCALE GENOMIC DNA]</scope>
    <source>
        <strain evidence="2">Houghton</strain>
    </source>
</reference>
<dbReference type="VEuPathDB" id="ToxoDB:ETH_00036110"/>